<evidence type="ECO:0000256" key="7">
    <source>
        <dbReference type="ARBA" id="ARBA00023180"/>
    </source>
</evidence>
<accession>A0A0C9RFF6</accession>
<protein>
    <submittedName>
        <fullName evidence="10">Pcyox1 protein</fullName>
    </submittedName>
</protein>
<dbReference type="GO" id="GO:0030327">
    <property type="term" value="P:prenylated protein catabolic process"/>
    <property type="evidence" value="ECO:0007669"/>
    <property type="project" value="TreeGrafter"/>
</dbReference>
<dbReference type="GO" id="GO:0030328">
    <property type="term" value="P:prenylcysteine catabolic process"/>
    <property type="evidence" value="ECO:0007669"/>
    <property type="project" value="InterPro"/>
</dbReference>
<keyword evidence="4 8" id="KW-0732">Signal</keyword>
<keyword evidence="6" id="KW-0560">Oxidoreductase</keyword>
<sequence>MEKIQKIILLVVNVIIVCEGSLEDCKPKVAIIGGGIGGASAAHFISELFENFVDIELFEADKIGGRLATVTLQNNQYEAGGSIIHDRNQLMKRFSKLLGLEPRPNSGSELYGIWNGDEFIFQESNYEIITLVKLIYRYGTDPVYLHRYLDSILDDFDKIYKLHDDGHGFLNVTDFLAAMNPRFPEMLQVSIRDHLTNLGYSNRLIDELVQSTLVVNYGQETDVHSFVGCVSVTGAGSSLWSIKGGNKRVVEGLLNKHKHIRIRPHIVEKIKYNEQYDWADKISSDYPYTVTHKGENDGQANEYDIVIVTAPLTSDHRMLIEFQNFPNNENFIFSGNYQTTYATFIEGELNHTYFGGDSSIQGILSCNPEKTIVSSVGKLSSVEGEESSVWKIFTRNPLTPDIIGRMFSKIDEKTGPITYEWKAYPRYSVNDKPGSFKLHNALYHGNPIEWAASAMEMSAIGGRNVAILAYNDYVNRCKKLKDFRSKTRKLNSKIEL</sequence>
<dbReference type="InterPro" id="IPR010795">
    <property type="entry name" value="Prenylcys_lyase"/>
</dbReference>
<dbReference type="Pfam" id="PF07156">
    <property type="entry name" value="Prenylcys_lyase"/>
    <property type="match status" value="1"/>
</dbReference>
<dbReference type="AlphaFoldDB" id="A0A0C9RFF6"/>
<dbReference type="SUPFAM" id="SSF51905">
    <property type="entry name" value="FAD/NAD(P)-binding domain"/>
    <property type="match status" value="1"/>
</dbReference>
<dbReference type="InterPro" id="IPR036188">
    <property type="entry name" value="FAD/NAD-bd_sf"/>
</dbReference>
<evidence type="ECO:0000256" key="4">
    <source>
        <dbReference type="ARBA" id="ARBA00022729"/>
    </source>
</evidence>
<evidence type="ECO:0000256" key="3">
    <source>
        <dbReference type="ARBA" id="ARBA00022630"/>
    </source>
</evidence>
<evidence type="ECO:0000256" key="5">
    <source>
        <dbReference type="ARBA" id="ARBA00022827"/>
    </source>
</evidence>
<evidence type="ECO:0000256" key="1">
    <source>
        <dbReference type="ARBA" id="ARBA00001974"/>
    </source>
</evidence>
<dbReference type="PANTHER" id="PTHR15944">
    <property type="entry name" value="FARNESYLCYSTEINE LYASE"/>
    <property type="match status" value="1"/>
</dbReference>
<feature type="signal peptide" evidence="8">
    <location>
        <begin position="1"/>
        <end position="20"/>
    </location>
</feature>
<dbReference type="InterPro" id="IPR017046">
    <property type="entry name" value="Prenylcysteine_Oxase1"/>
</dbReference>
<dbReference type="PANTHER" id="PTHR15944:SF0">
    <property type="entry name" value="PRENYLCYSTEINE LYASE DOMAIN-CONTAINING PROTEIN"/>
    <property type="match status" value="1"/>
</dbReference>
<feature type="domain" description="Prenylcysteine lyase" evidence="9">
    <location>
        <begin position="121"/>
        <end position="480"/>
    </location>
</feature>
<dbReference type="EMBL" id="GBYB01007135">
    <property type="protein sequence ID" value="JAG76902.1"/>
    <property type="molecule type" value="Transcribed_RNA"/>
</dbReference>
<name>A0A0C9RFF6_9HYME</name>
<comment type="similarity">
    <text evidence="2">Belongs to the prenylcysteine oxidase family.</text>
</comment>
<proteinExistence type="inferred from homology"/>
<reference evidence="10" key="1">
    <citation type="submission" date="2015-01" db="EMBL/GenBank/DDBJ databases">
        <title>Transcriptome Assembly of Fopius arisanus.</title>
        <authorList>
            <person name="Geib S."/>
        </authorList>
    </citation>
    <scope>NUCLEOTIDE SEQUENCE</scope>
</reference>
<keyword evidence="7" id="KW-0325">Glycoprotein</keyword>
<evidence type="ECO:0000256" key="6">
    <source>
        <dbReference type="ARBA" id="ARBA00023002"/>
    </source>
</evidence>
<dbReference type="Gene3D" id="3.50.50.60">
    <property type="entry name" value="FAD/NAD(P)-binding domain"/>
    <property type="match status" value="1"/>
</dbReference>
<evidence type="ECO:0000313" key="10">
    <source>
        <dbReference type="EMBL" id="JAG76902.1"/>
    </source>
</evidence>
<organism evidence="10">
    <name type="scientific">Fopius arisanus</name>
    <dbReference type="NCBI Taxonomy" id="64838"/>
    <lineage>
        <taxon>Eukaryota</taxon>
        <taxon>Metazoa</taxon>
        <taxon>Ecdysozoa</taxon>
        <taxon>Arthropoda</taxon>
        <taxon>Hexapoda</taxon>
        <taxon>Insecta</taxon>
        <taxon>Pterygota</taxon>
        <taxon>Neoptera</taxon>
        <taxon>Endopterygota</taxon>
        <taxon>Hymenoptera</taxon>
        <taxon>Apocrita</taxon>
        <taxon>Ichneumonoidea</taxon>
        <taxon>Braconidae</taxon>
        <taxon>Opiinae</taxon>
        <taxon>Fopius</taxon>
    </lineage>
</organism>
<keyword evidence="5" id="KW-0274">FAD</keyword>
<comment type="cofactor">
    <cofactor evidence="1">
        <name>FAD</name>
        <dbReference type="ChEBI" id="CHEBI:57692"/>
    </cofactor>
</comment>
<feature type="chain" id="PRO_5002212046" evidence="8">
    <location>
        <begin position="21"/>
        <end position="496"/>
    </location>
</feature>
<dbReference type="Pfam" id="PF13450">
    <property type="entry name" value="NAD_binding_8"/>
    <property type="match status" value="1"/>
</dbReference>
<evidence type="ECO:0000259" key="9">
    <source>
        <dbReference type="Pfam" id="PF07156"/>
    </source>
</evidence>
<evidence type="ECO:0000256" key="8">
    <source>
        <dbReference type="SAM" id="SignalP"/>
    </source>
</evidence>
<gene>
    <name evidence="10" type="primary">Pcyox1</name>
    <name evidence="10" type="ORF">g.15093</name>
</gene>
<evidence type="ECO:0000256" key="2">
    <source>
        <dbReference type="ARBA" id="ARBA00009967"/>
    </source>
</evidence>
<dbReference type="GO" id="GO:0001735">
    <property type="term" value="F:prenylcysteine oxidase activity"/>
    <property type="evidence" value="ECO:0007669"/>
    <property type="project" value="InterPro"/>
</dbReference>
<keyword evidence="3" id="KW-0285">Flavoprotein</keyword>